<dbReference type="Gene3D" id="1.10.1660.10">
    <property type="match status" value="1"/>
</dbReference>
<dbReference type="GO" id="GO:0003677">
    <property type="term" value="F:DNA binding"/>
    <property type="evidence" value="ECO:0007669"/>
    <property type="project" value="UniProtKB-KW"/>
</dbReference>
<evidence type="ECO:0000256" key="1">
    <source>
        <dbReference type="ARBA" id="ARBA00023125"/>
    </source>
</evidence>
<protein>
    <submittedName>
        <fullName evidence="3">MerR family transcriptional regulator</fullName>
    </submittedName>
</protein>
<dbReference type="PANTHER" id="PTHR30204">
    <property type="entry name" value="REDOX-CYCLING DRUG-SENSING TRANSCRIPTIONAL ACTIVATOR SOXR"/>
    <property type="match status" value="1"/>
</dbReference>
<dbReference type="SMART" id="SM00422">
    <property type="entry name" value="HTH_MERR"/>
    <property type="match status" value="1"/>
</dbReference>
<dbReference type="PROSITE" id="PS50937">
    <property type="entry name" value="HTH_MERR_2"/>
    <property type="match status" value="1"/>
</dbReference>
<dbReference type="SUPFAM" id="SSF46955">
    <property type="entry name" value="Putative DNA-binding domain"/>
    <property type="match status" value="1"/>
</dbReference>
<reference evidence="3" key="1">
    <citation type="submission" date="2022-08" db="EMBL/GenBank/DDBJ databases">
        <authorList>
            <person name="Tistechok S."/>
            <person name="Samborskyy M."/>
            <person name="Roman I."/>
        </authorList>
    </citation>
    <scope>NUCLEOTIDE SEQUENCE</scope>
    <source>
        <strain evidence="3">DSM 103496</strain>
    </source>
</reference>
<dbReference type="EMBL" id="JANYMP010000001">
    <property type="protein sequence ID" value="MCS7475441.1"/>
    <property type="molecule type" value="Genomic_DNA"/>
</dbReference>
<gene>
    <name evidence="3" type="ORF">NZH93_01130</name>
</gene>
<dbReference type="InterPro" id="IPR047057">
    <property type="entry name" value="MerR_fam"/>
</dbReference>
<feature type="domain" description="HTH merR-type" evidence="2">
    <location>
        <begin position="5"/>
        <end position="74"/>
    </location>
</feature>
<dbReference type="Pfam" id="PF13411">
    <property type="entry name" value="MerR_1"/>
    <property type="match status" value="1"/>
</dbReference>
<dbReference type="PANTHER" id="PTHR30204:SF93">
    <property type="entry name" value="HTH MERR-TYPE DOMAIN-CONTAINING PROTEIN"/>
    <property type="match status" value="1"/>
</dbReference>
<dbReference type="AlphaFoldDB" id="A0A9X3ADA7"/>
<keyword evidence="1" id="KW-0238">DNA-binding</keyword>
<evidence type="ECO:0000313" key="4">
    <source>
        <dbReference type="Proteomes" id="UP001141259"/>
    </source>
</evidence>
<dbReference type="GO" id="GO:0003700">
    <property type="term" value="F:DNA-binding transcription factor activity"/>
    <property type="evidence" value="ECO:0007669"/>
    <property type="project" value="InterPro"/>
</dbReference>
<name>A0A9X3ADA7_9PSEU</name>
<dbReference type="InterPro" id="IPR009061">
    <property type="entry name" value="DNA-bd_dom_put_sf"/>
</dbReference>
<dbReference type="PRINTS" id="PR00040">
    <property type="entry name" value="HTHMERR"/>
</dbReference>
<sequence length="132" mass="13896">MSDALLKIGELAARSGVSIRTVDYYTGLGLLNPAKRTASNYRLYSPADADRIGVIQRLETQGVSLEEISRALGSQPADVADLLMRINADLHVLQAAIDAAGPEAQGLLAAIAGRVHSLITIALQIPPDLPLA</sequence>
<proteinExistence type="predicted"/>
<accession>A0A9X3ADA7</accession>
<evidence type="ECO:0000259" key="2">
    <source>
        <dbReference type="PROSITE" id="PS50937"/>
    </source>
</evidence>
<dbReference type="RefSeq" id="WP_259620958.1">
    <property type="nucleotide sequence ID" value="NZ_JANYMP010000001.1"/>
</dbReference>
<dbReference type="Proteomes" id="UP001141259">
    <property type="component" value="Unassembled WGS sequence"/>
</dbReference>
<organism evidence="3 4">
    <name type="scientific">Umezawaea endophytica</name>
    <dbReference type="NCBI Taxonomy" id="1654476"/>
    <lineage>
        <taxon>Bacteria</taxon>
        <taxon>Bacillati</taxon>
        <taxon>Actinomycetota</taxon>
        <taxon>Actinomycetes</taxon>
        <taxon>Pseudonocardiales</taxon>
        <taxon>Pseudonocardiaceae</taxon>
        <taxon>Umezawaea</taxon>
    </lineage>
</organism>
<keyword evidence="4" id="KW-1185">Reference proteome</keyword>
<comment type="caution">
    <text evidence="3">The sequence shown here is derived from an EMBL/GenBank/DDBJ whole genome shotgun (WGS) entry which is preliminary data.</text>
</comment>
<evidence type="ECO:0000313" key="3">
    <source>
        <dbReference type="EMBL" id="MCS7475441.1"/>
    </source>
</evidence>
<dbReference type="InterPro" id="IPR000551">
    <property type="entry name" value="MerR-type_HTH_dom"/>
</dbReference>